<feature type="compositionally biased region" description="Acidic residues" evidence="1">
    <location>
        <begin position="157"/>
        <end position="169"/>
    </location>
</feature>
<accession>A0ABW3DV91</accession>
<name>A0ABW3DV91_9ACTN</name>
<evidence type="ECO:0000313" key="2">
    <source>
        <dbReference type="EMBL" id="MFD0887760.1"/>
    </source>
</evidence>
<proteinExistence type="predicted"/>
<dbReference type="Proteomes" id="UP001597024">
    <property type="component" value="Unassembled WGS sequence"/>
</dbReference>
<sequence length="169" mass="18844">MTGRRNGRRIRTDSGLARPHRIGPLRLSDLELAALTLAASRRGLSVGAYTIETALSVAHETLTPLPVGLREQARAFMEARAEIRAVCDRMERLLDEGELGGRDAVRQQMLKDARRAVLSLEEACSAIVAEHRVPRLETRHRRQRAAAAAQVPAAQKDEEDEEFEGWFEP</sequence>
<comment type="caution">
    <text evidence="2">The sequence shown here is derived from an EMBL/GenBank/DDBJ whole genome shotgun (WGS) entry which is preliminary data.</text>
</comment>
<gene>
    <name evidence="2" type="ORF">ACFQ08_24735</name>
</gene>
<feature type="compositionally biased region" description="Low complexity" evidence="1">
    <location>
        <begin position="145"/>
        <end position="154"/>
    </location>
</feature>
<evidence type="ECO:0000256" key="1">
    <source>
        <dbReference type="SAM" id="MobiDB-lite"/>
    </source>
</evidence>
<organism evidence="2 3">
    <name type="scientific">Streptosporangium algeriense</name>
    <dbReference type="NCBI Taxonomy" id="1682748"/>
    <lineage>
        <taxon>Bacteria</taxon>
        <taxon>Bacillati</taxon>
        <taxon>Actinomycetota</taxon>
        <taxon>Actinomycetes</taxon>
        <taxon>Streptosporangiales</taxon>
        <taxon>Streptosporangiaceae</taxon>
        <taxon>Streptosporangium</taxon>
    </lineage>
</organism>
<keyword evidence="3" id="KW-1185">Reference proteome</keyword>
<evidence type="ECO:0008006" key="4">
    <source>
        <dbReference type="Google" id="ProtNLM"/>
    </source>
</evidence>
<protein>
    <recommendedName>
        <fullName evidence="4">Mobilization protein</fullName>
    </recommendedName>
</protein>
<evidence type="ECO:0000313" key="3">
    <source>
        <dbReference type="Proteomes" id="UP001597024"/>
    </source>
</evidence>
<dbReference type="EMBL" id="JBHTHX010001048">
    <property type="protein sequence ID" value="MFD0887760.1"/>
    <property type="molecule type" value="Genomic_DNA"/>
</dbReference>
<feature type="region of interest" description="Disordered" evidence="1">
    <location>
        <begin position="138"/>
        <end position="169"/>
    </location>
</feature>
<reference evidence="3" key="1">
    <citation type="journal article" date="2019" name="Int. J. Syst. Evol. Microbiol.">
        <title>The Global Catalogue of Microorganisms (GCM) 10K type strain sequencing project: providing services to taxonomists for standard genome sequencing and annotation.</title>
        <authorList>
            <consortium name="The Broad Institute Genomics Platform"/>
            <consortium name="The Broad Institute Genome Sequencing Center for Infectious Disease"/>
            <person name="Wu L."/>
            <person name="Ma J."/>
        </authorList>
    </citation>
    <scope>NUCLEOTIDE SEQUENCE [LARGE SCALE GENOMIC DNA]</scope>
    <source>
        <strain evidence="3">CCUG 62974</strain>
    </source>
</reference>